<dbReference type="InterPro" id="IPR035472">
    <property type="entry name" value="RpiR-like_SIS"/>
</dbReference>
<dbReference type="Proteomes" id="UP001455384">
    <property type="component" value="Chromosome"/>
</dbReference>
<gene>
    <name evidence="5" type="ORF">RQP18_09905</name>
</gene>
<reference evidence="6" key="1">
    <citation type="submission" date="2023-10" db="EMBL/GenBank/DDBJ databases">
        <title>Genome analysis and identification of Salinococcus sp. Bachu38 nov., a PGPR from the rhizosphere of Tamarix.</title>
        <authorList>
            <person name="Liang Z."/>
            <person name="Zhang X."/>
            <person name="Jia J."/>
            <person name="Chen X."/>
            <person name="Wang Y."/>
            <person name="Wang Q."/>
            <person name="Wang R."/>
        </authorList>
    </citation>
    <scope>NUCLEOTIDE SEQUENCE [LARGE SCALE GENOMIC DNA]</scope>
    <source>
        <strain evidence="6">Bachu38</strain>
    </source>
</reference>
<accession>A0ABZ3CFY0</accession>
<dbReference type="EMBL" id="CP138333">
    <property type="protein sequence ID" value="WZX28968.1"/>
    <property type="molecule type" value="Genomic_DNA"/>
</dbReference>
<protein>
    <submittedName>
        <fullName evidence="5">MurR/RpiR family transcriptional regulator</fullName>
    </submittedName>
</protein>
<evidence type="ECO:0000256" key="3">
    <source>
        <dbReference type="ARBA" id="ARBA00023163"/>
    </source>
</evidence>
<dbReference type="PANTHER" id="PTHR30514">
    <property type="entry name" value="GLUCOKINASE"/>
    <property type="match status" value="1"/>
</dbReference>
<proteinExistence type="predicted"/>
<evidence type="ECO:0000259" key="4">
    <source>
        <dbReference type="PROSITE" id="PS51071"/>
    </source>
</evidence>
<dbReference type="InterPro" id="IPR000281">
    <property type="entry name" value="HTH_RpiR"/>
</dbReference>
<dbReference type="Gene3D" id="1.10.10.10">
    <property type="entry name" value="Winged helix-like DNA-binding domain superfamily/Winged helix DNA-binding domain"/>
    <property type="match status" value="1"/>
</dbReference>
<name>A0ABZ3CFY0_9STAP</name>
<dbReference type="SUPFAM" id="SSF46689">
    <property type="entry name" value="Homeodomain-like"/>
    <property type="match status" value="1"/>
</dbReference>
<dbReference type="PROSITE" id="PS51071">
    <property type="entry name" value="HTH_RPIR"/>
    <property type="match status" value="1"/>
</dbReference>
<organism evidence="5 6">
    <name type="scientific">Salinicoccus bachuensis</name>
    <dbReference type="NCBI Taxonomy" id="3136731"/>
    <lineage>
        <taxon>Bacteria</taxon>
        <taxon>Bacillati</taxon>
        <taxon>Bacillota</taxon>
        <taxon>Bacilli</taxon>
        <taxon>Bacillales</taxon>
        <taxon>Staphylococcaceae</taxon>
        <taxon>Salinicoccus</taxon>
    </lineage>
</organism>
<sequence>MDAENQKNIKQRIIHLKDDLPRKQKHLCDYILKNFHSLGLVTIKELSTDANVGVSTVMRTMDALGYDNFNDFRKDIYDESLTQDSKWTLKKSLDETDKEVQTLLSVWDESVHLLNQSLDDELTYKFQSAIDHILKAGNINIIGTRPYRSAALYFEQLLGEFYPHVRQLSNDTETLFDKVLQFEEKDILIVFAFEPYTNIVINAVKETYNQNNKIILITDYDSSPVISYATVVLKVAVSRNQFSIIPVIALIDAMIIEIGKKSSPESLDKLRKLEQKLLENNITYDS</sequence>
<dbReference type="Pfam" id="PF01380">
    <property type="entry name" value="SIS"/>
    <property type="match status" value="1"/>
</dbReference>
<keyword evidence="1" id="KW-0805">Transcription regulation</keyword>
<feature type="domain" description="HTH rpiR-type" evidence="4">
    <location>
        <begin position="7"/>
        <end position="83"/>
    </location>
</feature>
<dbReference type="SUPFAM" id="SSF53697">
    <property type="entry name" value="SIS domain"/>
    <property type="match status" value="1"/>
</dbReference>
<dbReference type="Pfam" id="PF01418">
    <property type="entry name" value="HTH_6"/>
    <property type="match status" value="1"/>
</dbReference>
<evidence type="ECO:0000256" key="2">
    <source>
        <dbReference type="ARBA" id="ARBA00023125"/>
    </source>
</evidence>
<keyword evidence="6" id="KW-1185">Reference proteome</keyword>
<dbReference type="InterPro" id="IPR036388">
    <property type="entry name" value="WH-like_DNA-bd_sf"/>
</dbReference>
<keyword evidence="3" id="KW-0804">Transcription</keyword>
<keyword evidence="2" id="KW-0238">DNA-binding</keyword>
<evidence type="ECO:0000313" key="6">
    <source>
        <dbReference type="Proteomes" id="UP001455384"/>
    </source>
</evidence>
<dbReference type="CDD" id="cd05013">
    <property type="entry name" value="SIS_RpiR"/>
    <property type="match status" value="1"/>
</dbReference>
<dbReference type="InterPro" id="IPR047640">
    <property type="entry name" value="RpiR-like"/>
</dbReference>
<evidence type="ECO:0000256" key="1">
    <source>
        <dbReference type="ARBA" id="ARBA00023015"/>
    </source>
</evidence>
<dbReference type="PANTHER" id="PTHR30514:SF18">
    <property type="entry name" value="RPIR-FAMILY TRANSCRIPTIONAL REGULATOR"/>
    <property type="match status" value="1"/>
</dbReference>
<dbReference type="InterPro" id="IPR009057">
    <property type="entry name" value="Homeodomain-like_sf"/>
</dbReference>
<evidence type="ECO:0000313" key="5">
    <source>
        <dbReference type="EMBL" id="WZX28968.1"/>
    </source>
</evidence>
<dbReference type="Gene3D" id="3.40.50.10490">
    <property type="entry name" value="Glucose-6-phosphate isomerase like protein, domain 1"/>
    <property type="match status" value="1"/>
</dbReference>
<dbReference type="InterPro" id="IPR046348">
    <property type="entry name" value="SIS_dom_sf"/>
</dbReference>
<dbReference type="InterPro" id="IPR001347">
    <property type="entry name" value="SIS_dom"/>
</dbReference>
<dbReference type="RefSeq" id="WP_342387542.1">
    <property type="nucleotide sequence ID" value="NZ_CP138333.2"/>
</dbReference>